<protein>
    <recommendedName>
        <fullName evidence="4">O-antigen ligase family protein</fullName>
    </recommendedName>
</protein>
<proteinExistence type="predicted"/>
<feature type="transmembrane region" description="Helical" evidence="1">
    <location>
        <begin position="28"/>
        <end position="45"/>
    </location>
</feature>
<feature type="transmembrane region" description="Helical" evidence="1">
    <location>
        <begin position="57"/>
        <end position="76"/>
    </location>
</feature>
<evidence type="ECO:0008006" key="4">
    <source>
        <dbReference type="Google" id="ProtNLM"/>
    </source>
</evidence>
<comment type="caution">
    <text evidence="2">The sequence shown here is derived from an EMBL/GenBank/DDBJ whole genome shotgun (WGS) entry which is preliminary data.</text>
</comment>
<feature type="transmembrane region" description="Helical" evidence="1">
    <location>
        <begin position="227"/>
        <end position="245"/>
    </location>
</feature>
<keyword evidence="1" id="KW-1133">Transmembrane helix</keyword>
<evidence type="ECO:0000313" key="2">
    <source>
        <dbReference type="EMBL" id="MBR0681368.1"/>
    </source>
</evidence>
<dbReference type="Proteomes" id="UP001138709">
    <property type="component" value="Unassembled WGS sequence"/>
</dbReference>
<feature type="transmembrane region" description="Helical" evidence="1">
    <location>
        <begin position="360"/>
        <end position="376"/>
    </location>
</feature>
<organism evidence="2 3">
    <name type="scientific">Neoroseomonas eburnea</name>
    <dbReference type="NCBI Taxonomy" id="1346889"/>
    <lineage>
        <taxon>Bacteria</taxon>
        <taxon>Pseudomonadati</taxon>
        <taxon>Pseudomonadota</taxon>
        <taxon>Alphaproteobacteria</taxon>
        <taxon>Acetobacterales</taxon>
        <taxon>Acetobacteraceae</taxon>
        <taxon>Neoroseomonas</taxon>
    </lineage>
</organism>
<dbReference type="PANTHER" id="PTHR37422">
    <property type="entry name" value="TEICHURONIC ACID BIOSYNTHESIS PROTEIN TUAE"/>
    <property type="match status" value="1"/>
</dbReference>
<feature type="transmembrane region" description="Helical" evidence="1">
    <location>
        <begin position="114"/>
        <end position="138"/>
    </location>
</feature>
<dbReference type="RefSeq" id="WP_211846900.1">
    <property type="nucleotide sequence ID" value="NZ_JAAEDL010000011.1"/>
</dbReference>
<keyword evidence="3" id="KW-1185">Reference proteome</keyword>
<feature type="transmembrane region" description="Helical" evidence="1">
    <location>
        <begin position="329"/>
        <end position="348"/>
    </location>
</feature>
<evidence type="ECO:0000256" key="1">
    <source>
        <dbReference type="SAM" id="Phobius"/>
    </source>
</evidence>
<feature type="transmembrane region" description="Helical" evidence="1">
    <location>
        <begin position="150"/>
        <end position="170"/>
    </location>
</feature>
<dbReference type="InterPro" id="IPR051533">
    <property type="entry name" value="WaaL-like"/>
</dbReference>
<dbReference type="AlphaFoldDB" id="A0A9X9XCD2"/>
<sequence length="412" mass="41725">MSPTAPAFPIAAALAVAPLAVVLQSKAMAPIGLVALAVAVIAHVRTTRTLPWPRGPVAMAGIALGLWAAVTAIWAIEPGRALGSGLSLAGMALLAAGAATSVQDSDEPTRQRLVLMLAIGLILGLAAATVDALTGHAIRAGVRGLREVPATLVFGLKPAASVMALLLPLAIALPWPVLPRALLLLAGAAVLVALPGDTAKIAAVLGLAVAGATALAPCLVPRLLGAGLAATILVMPLLVSAIPSLPVERLPGSALHRMLIWDFTAARIAQRPVLGWGMEASRTIPGGRDNPPAETLARMRVTDPALLRWFAEPHIQILPLHPHNGALQIWLELGGIGALIAAALAWLLGMAAARAPCPPAAAGALASAGVTAMLSFGAWQAWWVAAMLLAATACAALPGRALPSPEPHPPKA</sequence>
<reference evidence="2" key="1">
    <citation type="submission" date="2020-01" db="EMBL/GenBank/DDBJ databases">
        <authorList>
            <person name="Rat A."/>
        </authorList>
    </citation>
    <scope>NUCLEOTIDE SEQUENCE</scope>
    <source>
        <strain evidence="2">LMG 31228</strain>
    </source>
</reference>
<feature type="transmembrane region" description="Helical" evidence="1">
    <location>
        <begin position="82"/>
        <end position="102"/>
    </location>
</feature>
<reference evidence="2" key="2">
    <citation type="journal article" date="2021" name="Syst. Appl. Microbiol.">
        <title>Roseomonas hellenica sp. nov., isolated from roots of wild-growing Alkanna tinctoria.</title>
        <authorList>
            <person name="Rat A."/>
            <person name="Naranjo H.D."/>
            <person name="Lebbe L."/>
            <person name="Cnockaert M."/>
            <person name="Krigas N."/>
            <person name="Grigoriadou K."/>
            <person name="Maloupa E."/>
            <person name="Willems A."/>
        </authorList>
    </citation>
    <scope>NUCLEOTIDE SEQUENCE</scope>
    <source>
        <strain evidence="2">LMG 31228</strain>
    </source>
</reference>
<dbReference type="EMBL" id="JAAEDL010000011">
    <property type="protein sequence ID" value="MBR0681368.1"/>
    <property type="molecule type" value="Genomic_DNA"/>
</dbReference>
<dbReference type="PANTHER" id="PTHR37422:SF13">
    <property type="entry name" value="LIPOPOLYSACCHARIDE BIOSYNTHESIS PROTEIN PA4999-RELATED"/>
    <property type="match status" value="1"/>
</dbReference>
<evidence type="ECO:0000313" key="3">
    <source>
        <dbReference type="Proteomes" id="UP001138709"/>
    </source>
</evidence>
<name>A0A9X9XCD2_9PROT</name>
<gene>
    <name evidence="2" type="ORF">GXW74_12805</name>
</gene>
<accession>A0A9X9XCD2</accession>
<keyword evidence="1" id="KW-0472">Membrane</keyword>
<keyword evidence="1" id="KW-0812">Transmembrane</keyword>